<dbReference type="AlphaFoldDB" id="A0A6V7QMC5"/>
<gene>
    <name evidence="5" type="ORF">CB5_LOCUS27520</name>
</gene>
<feature type="domain" description="Sulfotransferase" evidence="4">
    <location>
        <begin position="90"/>
        <end position="353"/>
    </location>
</feature>
<keyword evidence="2 3" id="KW-0808">Transferase</keyword>
<evidence type="ECO:0000313" key="5">
    <source>
        <dbReference type="EMBL" id="CAD1844309.1"/>
    </source>
</evidence>
<sequence length="365" mass="41930">MLYKPETYVHTPCSYIMAECYSFSTNLGSETEEGEEDHRKIYRYFTDLVSTFPCEPGVSSLLLYRYNGWYASLPSMVGVMAAGRHFKARPSDVLLATLPKSGTTWLKSLIFATVHRKLYAVDDNSRHPFTFHNPHECVPFLEYQVYVDNRIPNMDALPSPRLFATHMPFQLLPKSVTDSGCRIVYLSRDPKDNFTSLWHFSNNLREKEKIEPWSLGEAVDYFCNGVSPFGPYWDHLLGYWTAQSEQPEKVLFLKYEEMRKDPSGNVKKLAEFVGHPFTPEEEEGGIIDGIVKLCGFESLRDLEVNKRGKTELVFGSVENSLFFRRGVAGDWVNHLTPEMARRIDQTTESKLRGHGLTFSLSFKRI</sequence>
<protein>
    <recommendedName>
        <fullName evidence="3">Sulfotransferase</fullName>
        <ecNumber evidence="3">2.8.2.-</ecNumber>
    </recommendedName>
</protein>
<dbReference type="EC" id="2.8.2.-" evidence="3"/>
<organism evidence="5">
    <name type="scientific">Ananas comosus var. bracteatus</name>
    <name type="common">red pineapple</name>
    <dbReference type="NCBI Taxonomy" id="296719"/>
    <lineage>
        <taxon>Eukaryota</taxon>
        <taxon>Viridiplantae</taxon>
        <taxon>Streptophyta</taxon>
        <taxon>Embryophyta</taxon>
        <taxon>Tracheophyta</taxon>
        <taxon>Spermatophyta</taxon>
        <taxon>Magnoliopsida</taxon>
        <taxon>Liliopsida</taxon>
        <taxon>Poales</taxon>
        <taxon>Bromeliaceae</taxon>
        <taxon>Bromelioideae</taxon>
        <taxon>Ananas</taxon>
    </lineage>
</organism>
<dbReference type="PANTHER" id="PTHR11783">
    <property type="entry name" value="SULFOTRANSFERASE SULT"/>
    <property type="match status" value="1"/>
</dbReference>
<dbReference type="InterPro" id="IPR027417">
    <property type="entry name" value="P-loop_NTPase"/>
</dbReference>
<accession>A0A6V7QMC5</accession>
<evidence type="ECO:0000256" key="1">
    <source>
        <dbReference type="ARBA" id="ARBA00005771"/>
    </source>
</evidence>
<dbReference type="Pfam" id="PF00685">
    <property type="entry name" value="Sulfotransfer_1"/>
    <property type="match status" value="1"/>
</dbReference>
<dbReference type="EMBL" id="LR862137">
    <property type="protein sequence ID" value="CAD1844309.1"/>
    <property type="molecule type" value="Genomic_DNA"/>
</dbReference>
<evidence type="ECO:0000256" key="3">
    <source>
        <dbReference type="RuleBase" id="RU361155"/>
    </source>
</evidence>
<name>A0A6V7QMC5_ANACO</name>
<evidence type="ECO:0000259" key="4">
    <source>
        <dbReference type="Pfam" id="PF00685"/>
    </source>
</evidence>
<dbReference type="InterPro" id="IPR000863">
    <property type="entry name" value="Sulfotransferase_dom"/>
</dbReference>
<dbReference type="GO" id="GO:0008146">
    <property type="term" value="F:sulfotransferase activity"/>
    <property type="evidence" value="ECO:0007669"/>
    <property type="project" value="InterPro"/>
</dbReference>
<dbReference type="SUPFAM" id="SSF52540">
    <property type="entry name" value="P-loop containing nucleoside triphosphate hydrolases"/>
    <property type="match status" value="1"/>
</dbReference>
<reference evidence="5" key="1">
    <citation type="submission" date="2020-07" db="EMBL/GenBank/DDBJ databases">
        <authorList>
            <person name="Lin J."/>
        </authorList>
    </citation>
    <scope>NUCLEOTIDE SEQUENCE</scope>
</reference>
<evidence type="ECO:0000256" key="2">
    <source>
        <dbReference type="ARBA" id="ARBA00022679"/>
    </source>
</evidence>
<comment type="similarity">
    <text evidence="1 3">Belongs to the sulfotransferase 1 family.</text>
</comment>
<proteinExistence type="inferred from homology"/>
<dbReference type="Gene3D" id="3.40.50.300">
    <property type="entry name" value="P-loop containing nucleotide triphosphate hydrolases"/>
    <property type="match status" value="1"/>
</dbReference>